<dbReference type="GO" id="GO:0008173">
    <property type="term" value="F:RNA methyltransferase activity"/>
    <property type="evidence" value="ECO:0007669"/>
    <property type="project" value="InterPro"/>
</dbReference>
<evidence type="ECO:0000259" key="6">
    <source>
        <dbReference type="PROSITE" id="PS51686"/>
    </source>
</evidence>
<evidence type="ECO:0000313" key="8">
    <source>
        <dbReference type="Proteomes" id="UP000434052"/>
    </source>
</evidence>
<keyword evidence="3 5" id="KW-0949">S-adenosyl-L-methionine</keyword>
<comment type="similarity">
    <text evidence="5">Belongs to the class I-like SAM-binding methyltransferase superfamily. RsmB/NOP family.</text>
</comment>
<evidence type="ECO:0000256" key="1">
    <source>
        <dbReference type="ARBA" id="ARBA00022603"/>
    </source>
</evidence>
<evidence type="ECO:0000256" key="2">
    <source>
        <dbReference type="ARBA" id="ARBA00022679"/>
    </source>
</evidence>
<dbReference type="InterPro" id="IPR006027">
    <property type="entry name" value="NusB_RsmB_TIM44"/>
</dbReference>
<dbReference type="PANTHER" id="PTHR22807">
    <property type="entry name" value="NOP2 YEAST -RELATED NOL1/NOP2/FMU SUN DOMAIN-CONTAINING"/>
    <property type="match status" value="1"/>
</dbReference>
<dbReference type="PROSITE" id="PS51686">
    <property type="entry name" value="SAM_MT_RSMB_NOP"/>
    <property type="match status" value="1"/>
</dbReference>
<sequence>MGSNPRRSSKPRARAVPPARRLALEVLRSSLQHHLPLQEALDSAIARHGASLDPRDVGLATESVYGVFRYLGRLNFLLHHRLARPGSIPQGVMRILLLATYELLFLERVPAYATVNWAVDAVKAESPKLAKVANGVLRGLDRMRDEIAERDFYLDAATDRDAGMAAWYGVPQWLFTHVRKAVPELAHMVFQERLSQPPLGLRANPRSVSAGQGGASLDQLVSMDGVAAHCASGVGFAAGSGPDASELSEWIREGRVSRQSLASQEALLALKPETWTGPILDCCAGRGGKTLLYMERWDEEIWASDFNARRLSGIPVECARLNLKVPPIFRADARHVPLVSRNETGRHPQTILIDAPCSGLGVMSRRPDLAWRLKPHDLANLRKMQAEILNATAALLSRGSKLLYLTCTIDPLENERTISGFLERNGRFEQLGEFRTVNSDVLKERFYAASLRAVR</sequence>
<dbReference type="InterPro" id="IPR049560">
    <property type="entry name" value="MeTrfase_RsmB-F_NOP2_cat"/>
</dbReference>
<dbReference type="Proteomes" id="UP000434052">
    <property type="component" value="Unassembled WGS sequence"/>
</dbReference>
<feature type="domain" description="SAM-dependent MTase RsmB/NOP-type" evidence="6">
    <location>
        <begin position="189"/>
        <end position="455"/>
    </location>
</feature>
<keyword evidence="4 5" id="KW-0694">RNA-binding</keyword>
<dbReference type="GO" id="GO:0001510">
    <property type="term" value="P:RNA methylation"/>
    <property type="evidence" value="ECO:0007669"/>
    <property type="project" value="InterPro"/>
</dbReference>
<comment type="caution">
    <text evidence="5">Lacks conserved residue(s) required for the propagation of feature annotation.</text>
</comment>
<dbReference type="AlphaFoldDB" id="A0A6P1ZL70"/>
<accession>A0A6P1ZL70</accession>
<dbReference type="Pfam" id="PF01189">
    <property type="entry name" value="Methyltr_RsmB-F"/>
    <property type="match status" value="1"/>
</dbReference>
<comment type="caution">
    <text evidence="7">The sequence shown here is derived from an EMBL/GenBank/DDBJ whole genome shotgun (WGS) entry which is preliminary data.</text>
</comment>
<feature type="binding site" evidence="5">
    <location>
        <position position="305"/>
    </location>
    <ligand>
        <name>S-adenosyl-L-methionine</name>
        <dbReference type="ChEBI" id="CHEBI:59789"/>
    </ligand>
</feature>
<evidence type="ECO:0000313" key="7">
    <source>
        <dbReference type="EMBL" id="TVM35844.1"/>
    </source>
</evidence>
<evidence type="ECO:0000256" key="4">
    <source>
        <dbReference type="ARBA" id="ARBA00022884"/>
    </source>
</evidence>
<feature type="binding site" evidence="5">
    <location>
        <position position="354"/>
    </location>
    <ligand>
        <name>S-adenosyl-L-methionine</name>
        <dbReference type="ChEBI" id="CHEBI:59789"/>
    </ligand>
</feature>
<feature type="binding site" evidence="5">
    <location>
        <position position="332"/>
    </location>
    <ligand>
        <name>S-adenosyl-L-methionine</name>
        <dbReference type="ChEBI" id="CHEBI:59789"/>
    </ligand>
</feature>
<dbReference type="GO" id="GO:0006355">
    <property type="term" value="P:regulation of DNA-templated transcription"/>
    <property type="evidence" value="ECO:0007669"/>
    <property type="project" value="InterPro"/>
</dbReference>
<dbReference type="SUPFAM" id="SSF48013">
    <property type="entry name" value="NusB-like"/>
    <property type="match status" value="1"/>
</dbReference>
<organism evidence="7 8">
    <name type="scientific">Oceanidesulfovibrio marinus</name>
    <dbReference type="NCBI Taxonomy" id="370038"/>
    <lineage>
        <taxon>Bacteria</taxon>
        <taxon>Pseudomonadati</taxon>
        <taxon>Thermodesulfobacteriota</taxon>
        <taxon>Desulfovibrionia</taxon>
        <taxon>Desulfovibrionales</taxon>
        <taxon>Desulfovibrionaceae</taxon>
        <taxon>Oceanidesulfovibrio</taxon>
    </lineage>
</organism>
<dbReference type="InterPro" id="IPR023267">
    <property type="entry name" value="RCMT"/>
</dbReference>
<dbReference type="InterPro" id="IPR029063">
    <property type="entry name" value="SAM-dependent_MTases_sf"/>
</dbReference>
<dbReference type="PANTHER" id="PTHR22807:SF53">
    <property type="entry name" value="RIBOSOMAL RNA SMALL SUBUNIT METHYLTRANSFERASE B-RELATED"/>
    <property type="match status" value="1"/>
</dbReference>
<dbReference type="InterPro" id="IPR035926">
    <property type="entry name" value="NusB-like_sf"/>
</dbReference>
<dbReference type="EMBL" id="QMIF01000002">
    <property type="protein sequence ID" value="TVM35844.1"/>
    <property type="molecule type" value="Genomic_DNA"/>
</dbReference>
<proteinExistence type="inferred from homology"/>
<dbReference type="InterPro" id="IPR001678">
    <property type="entry name" value="MeTrfase_RsmB-F_NOP2_dom"/>
</dbReference>
<dbReference type="Gene3D" id="3.40.50.150">
    <property type="entry name" value="Vaccinia Virus protein VP39"/>
    <property type="match status" value="1"/>
</dbReference>
<feature type="active site" description="Nucleophile" evidence="5">
    <location>
        <position position="407"/>
    </location>
</feature>
<name>A0A6P1ZL70_9BACT</name>
<reference evidence="7 8" key="1">
    <citation type="submission" date="2018-06" db="EMBL/GenBank/DDBJ databases">
        <title>Complete genome of Desulfovibrio marinus P48SEP.</title>
        <authorList>
            <person name="Crispim J.S."/>
            <person name="Vidigal P.M.P."/>
            <person name="Silva L.C.F."/>
            <person name="Araujo L.C."/>
            <person name="Laguardia C.N."/>
            <person name="Dias R.S."/>
            <person name="Sousa M.P."/>
            <person name="Paula S.O."/>
            <person name="Silva C."/>
        </authorList>
    </citation>
    <scope>NUCLEOTIDE SEQUENCE [LARGE SCALE GENOMIC DNA]</scope>
    <source>
        <strain evidence="7 8">P48SEP</strain>
    </source>
</reference>
<dbReference type="SUPFAM" id="SSF53335">
    <property type="entry name" value="S-adenosyl-L-methionine-dependent methyltransferases"/>
    <property type="match status" value="1"/>
</dbReference>
<dbReference type="PRINTS" id="PR02008">
    <property type="entry name" value="RCMTFAMILY"/>
</dbReference>
<gene>
    <name evidence="7" type="ORF">DQK91_04080</name>
</gene>
<dbReference type="OrthoDB" id="9810297at2"/>
<evidence type="ECO:0000256" key="5">
    <source>
        <dbReference type="PROSITE-ProRule" id="PRU01023"/>
    </source>
</evidence>
<dbReference type="RefSeq" id="WP_144234180.1">
    <property type="nucleotide sequence ID" value="NZ_QMIF01000002.1"/>
</dbReference>
<keyword evidence="1 5" id="KW-0489">Methyltransferase</keyword>
<protein>
    <submittedName>
        <fullName evidence="7">Fmu (Sun) domain-containing protein</fullName>
    </submittedName>
</protein>
<dbReference type="GO" id="GO:0003723">
    <property type="term" value="F:RNA binding"/>
    <property type="evidence" value="ECO:0007669"/>
    <property type="project" value="UniProtKB-UniRule"/>
</dbReference>
<dbReference type="Gene3D" id="1.10.940.10">
    <property type="entry name" value="NusB-like"/>
    <property type="match status" value="1"/>
</dbReference>
<keyword evidence="2 5" id="KW-0808">Transferase</keyword>
<dbReference type="Pfam" id="PF01029">
    <property type="entry name" value="NusB"/>
    <property type="match status" value="1"/>
</dbReference>
<evidence type="ECO:0000256" key="3">
    <source>
        <dbReference type="ARBA" id="ARBA00022691"/>
    </source>
</evidence>